<proteinExistence type="predicted"/>
<feature type="region of interest" description="Disordered" evidence="1">
    <location>
        <begin position="799"/>
        <end position="830"/>
    </location>
</feature>
<evidence type="ECO:0000259" key="3">
    <source>
        <dbReference type="Pfam" id="PF25863"/>
    </source>
</evidence>
<dbReference type="InterPro" id="IPR017850">
    <property type="entry name" value="Alkaline_phosphatase_core_sf"/>
</dbReference>
<evidence type="ECO:0000259" key="2">
    <source>
        <dbReference type="Pfam" id="PF25862"/>
    </source>
</evidence>
<dbReference type="EMBL" id="JAWLJX010000008">
    <property type="protein sequence ID" value="MDV6263768.1"/>
    <property type="molecule type" value="Genomic_DNA"/>
</dbReference>
<dbReference type="SUPFAM" id="SSF53649">
    <property type="entry name" value="Alkaline phosphatase-like"/>
    <property type="match status" value="1"/>
</dbReference>
<accession>A0ABU4BI49</accession>
<dbReference type="Pfam" id="PF25863">
    <property type="entry name" value="PglZ_C"/>
    <property type="match status" value="1"/>
</dbReference>
<comment type="caution">
    <text evidence="4">The sequence shown here is derived from an EMBL/GenBank/DDBJ whole genome shotgun (WGS) entry which is preliminary data.</text>
</comment>
<dbReference type="Proteomes" id="UP001185755">
    <property type="component" value="Unassembled WGS sequence"/>
</dbReference>
<evidence type="ECO:0000256" key="1">
    <source>
        <dbReference type="SAM" id="MobiDB-lite"/>
    </source>
</evidence>
<protein>
    <submittedName>
        <fullName evidence="4">BREX-2 system phosphatase PglZ</fullName>
    </submittedName>
</protein>
<dbReference type="NCBIfam" id="NF033446">
    <property type="entry name" value="BREX_PglZ_2"/>
    <property type="match status" value="1"/>
</dbReference>
<dbReference type="InterPro" id="IPR058882">
    <property type="entry name" value="PglZ_C"/>
</dbReference>
<organism evidence="4 5">
    <name type="scientific">Rhodococcoides yunnanense</name>
    <dbReference type="NCBI Taxonomy" id="278209"/>
    <lineage>
        <taxon>Bacteria</taxon>
        <taxon>Bacillati</taxon>
        <taxon>Actinomycetota</taxon>
        <taxon>Actinomycetes</taxon>
        <taxon>Mycobacteriales</taxon>
        <taxon>Nocardiaceae</taxon>
        <taxon>Rhodococcoides</taxon>
    </lineage>
</organism>
<evidence type="ECO:0000313" key="4">
    <source>
        <dbReference type="EMBL" id="MDV6263768.1"/>
    </source>
</evidence>
<name>A0ABU4BI49_9NOCA</name>
<gene>
    <name evidence="4" type="primary">pglZ</name>
    <name evidence="4" type="ORF">R3P96_20720</name>
</gene>
<keyword evidence="5" id="KW-1185">Reference proteome</keyword>
<evidence type="ECO:0000313" key="5">
    <source>
        <dbReference type="Proteomes" id="UP001185755"/>
    </source>
</evidence>
<feature type="domain" description="Alkaline phosphatase-like protein PglZ C-terminal" evidence="3">
    <location>
        <begin position="834"/>
        <end position="930"/>
    </location>
</feature>
<dbReference type="Pfam" id="PF08665">
    <property type="entry name" value="PglZ"/>
    <property type="match status" value="1"/>
</dbReference>
<dbReference type="InterPro" id="IPR047992">
    <property type="entry name" value="BREX_PglZ"/>
</dbReference>
<feature type="domain" description="Alkaline phosphatase-like protein PglZ N-terminal" evidence="2">
    <location>
        <begin position="9"/>
        <end position="105"/>
    </location>
</feature>
<dbReference type="InterPro" id="IPR058880">
    <property type="entry name" value="PglZ_N"/>
</dbReference>
<feature type="compositionally biased region" description="Basic and acidic residues" evidence="1">
    <location>
        <begin position="679"/>
        <end position="693"/>
    </location>
</feature>
<dbReference type="Pfam" id="PF25862">
    <property type="entry name" value="PglZ_1st"/>
    <property type="match status" value="1"/>
</dbReference>
<reference evidence="4 5" key="1">
    <citation type="submission" date="2023-10" db="EMBL/GenBank/DDBJ databases">
        <title>Development of a sustainable strategy for remediation of hydrocarbon-contaminated territories based on the waste exchange concept.</title>
        <authorList>
            <person name="Krivoruchko A."/>
        </authorList>
    </citation>
    <scope>NUCLEOTIDE SEQUENCE [LARGE SCALE GENOMIC DNA]</scope>
    <source>
        <strain evidence="4 5">IEGM 1323</strain>
    </source>
</reference>
<sequence length="933" mass="100029">MTASTNLPKADLASVRNLISNSRQSRHNRGVIAVSAVPEWTGDSEFTFDGQSVKVRTAPSVLAIRDALTERSHVDWVIILTDRTSAELPVGILEHLAAGRLSNLDPWPVLREMFSASKQEFNLLSLKNESARAVLRELDGQQMVPAPGGVLTNEHLFTSLARDRFGLKPAEFTPHSIAMWSMNREDALRFDGWRSRTDPQLFDEFLSWISGRLGPLGSPFTTVLRTTGPTELVPLGLVAALLDNGTAISTAFPAALETSIKVRTLLEVHLGGTAGLTEQQLIAWGNTAALAVSGTEVSADILRRGENLVTSLQADSLIARSDVLPSAMTPRIGHFAAALVESTQTGSLATVENAWANVISHRSARMDTNDAPRDVRVGSAALRLLRWLQRPAAQPSTLASWLTEHRSDLSWVDGAVNAAFTGADNTALASAAHRIVDLVRQRRSTADRQFASLLAANGAHRSTSAEMPLLIEDLLDRVVRPLTVPQPGATGSSNPVKPSPVLLIVADGMSTTVANETVADALRRYRPQWQECVLEDSNDLQTALAVLPTVTKFSRCSLLTGALATGTQDRERSGFASWLQSNALPAIGQVLFHKADMDAVSRGHALAIDVRVALEDTGNRPVVACVLNDIDDALDRSDPIGSSWSTSSFKHLDALLAAAAAVGRTVVLTSDHGHVVERREQPSVQRGTRESARYRSATGVDPTSLPADEVLVEGERVRTDDHRAILAVDEQVRYTGLKAGYHGGATLSEAVIPVSILVNGAIPPHLGLVLRPNPVPVWWDPQRTTTVATTVATEPVRAVPKRKPAVKPAPQPDSLFDVAEPAAPSATPKPAGGRDLVAELLASPLFTQQYNSFPPRITKPVIGLFIQGLINGNGRLPLSQAAEILGVQAGRARRTIAALSQVINADGVVALSENGIEVELAAGLMFEQYEVKP</sequence>
<feature type="region of interest" description="Disordered" evidence="1">
    <location>
        <begin position="679"/>
        <end position="700"/>
    </location>
</feature>